<accession>A0A3L6SXP0</accession>
<comment type="caution">
    <text evidence="2">The sequence shown here is derived from an EMBL/GenBank/DDBJ whole genome shotgun (WGS) entry which is preliminary data.</text>
</comment>
<feature type="compositionally biased region" description="Polar residues" evidence="1">
    <location>
        <begin position="17"/>
        <end position="29"/>
    </location>
</feature>
<evidence type="ECO:0000313" key="2">
    <source>
        <dbReference type="EMBL" id="RLN28531.1"/>
    </source>
</evidence>
<gene>
    <name evidence="2" type="ORF">C2845_PM05G06260</name>
</gene>
<organism evidence="2 3">
    <name type="scientific">Panicum miliaceum</name>
    <name type="common">Proso millet</name>
    <name type="synonym">Broomcorn millet</name>
    <dbReference type="NCBI Taxonomy" id="4540"/>
    <lineage>
        <taxon>Eukaryota</taxon>
        <taxon>Viridiplantae</taxon>
        <taxon>Streptophyta</taxon>
        <taxon>Embryophyta</taxon>
        <taxon>Tracheophyta</taxon>
        <taxon>Spermatophyta</taxon>
        <taxon>Magnoliopsida</taxon>
        <taxon>Liliopsida</taxon>
        <taxon>Poales</taxon>
        <taxon>Poaceae</taxon>
        <taxon>PACMAD clade</taxon>
        <taxon>Panicoideae</taxon>
        <taxon>Panicodae</taxon>
        <taxon>Paniceae</taxon>
        <taxon>Panicinae</taxon>
        <taxon>Panicum</taxon>
        <taxon>Panicum sect. Panicum</taxon>
    </lineage>
</organism>
<dbReference type="EMBL" id="PQIB02000003">
    <property type="protein sequence ID" value="RLN28531.1"/>
    <property type="molecule type" value="Genomic_DNA"/>
</dbReference>
<reference evidence="3" key="1">
    <citation type="journal article" date="2019" name="Nat. Commun.">
        <title>The genome of broomcorn millet.</title>
        <authorList>
            <person name="Zou C."/>
            <person name="Miki D."/>
            <person name="Li D."/>
            <person name="Tang Q."/>
            <person name="Xiao L."/>
            <person name="Rajput S."/>
            <person name="Deng P."/>
            <person name="Jia W."/>
            <person name="Huang R."/>
            <person name="Zhang M."/>
            <person name="Sun Y."/>
            <person name="Hu J."/>
            <person name="Fu X."/>
            <person name="Schnable P.S."/>
            <person name="Li F."/>
            <person name="Zhang H."/>
            <person name="Feng B."/>
            <person name="Zhu X."/>
            <person name="Liu R."/>
            <person name="Schnable J.C."/>
            <person name="Zhu J.-K."/>
            <person name="Zhang H."/>
        </authorList>
    </citation>
    <scope>NUCLEOTIDE SEQUENCE [LARGE SCALE GENOMIC DNA]</scope>
</reference>
<sequence length="88" mass="9375">MESGDKKQRGRPPLGDLTNQSSKDASYTLQVDDLGERTLSLQRIDGVTTQGEGELNGSVLVNETATPGLAGEFQPFRFQAAAATGQHI</sequence>
<dbReference type="AlphaFoldDB" id="A0A3L6SXP0"/>
<name>A0A3L6SXP0_PANMI</name>
<dbReference type="Proteomes" id="UP000275267">
    <property type="component" value="Unassembled WGS sequence"/>
</dbReference>
<proteinExistence type="predicted"/>
<keyword evidence="3" id="KW-1185">Reference proteome</keyword>
<evidence type="ECO:0000313" key="3">
    <source>
        <dbReference type="Proteomes" id="UP000275267"/>
    </source>
</evidence>
<evidence type="ECO:0000256" key="1">
    <source>
        <dbReference type="SAM" id="MobiDB-lite"/>
    </source>
</evidence>
<protein>
    <submittedName>
        <fullName evidence="2">Uncharacterized protein</fullName>
    </submittedName>
</protein>
<feature type="region of interest" description="Disordered" evidence="1">
    <location>
        <begin position="1"/>
        <end position="31"/>
    </location>
</feature>